<keyword evidence="6" id="KW-0552">Olfaction</keyword>
<evidence type="ECO:0000256" key="7">
    <source>
        <dbReference type="ARBA" id="ARBA00022989"/>
    </source>
</evidence>
<reference evidence="13" key="1">
    <citation type="submission" date="2022-01" db="EMBL/GenBank/DDBJ databases">
        <authorList>
            <person name="King R."/>
        </authorList>
    </citation>
    <scope>NUCLEOTIDE SEQUENCE</scope>
</reference>
<dbReference type="PRINTS" id="PR01609">
    <property type="entry name" value="CD36FAMILY"/>
</dbReference>
<feature type="transmembrane region" description="Helical" evidence="12">
    <location>
        <begin position="480"/>
        <end position="498"/>
    </location>
</feature>
<evidence type="ECO:0000256" key="8">
    <source>
        <dbReference type="ARBA" id="ARBA00023136"/>
    </source>
</evidence>
<evidence type="ECO:0000256" key="1">
    <source>
        <dbReference type="ARBA" id="ARBA00004651"/>
    </source>
</evidence>
<dbReference type="OrthoDB" id="10024078at2759"/>
<dbReference type="PANTHER" id="PTHR11923">
    <property type="entry name" value="SCAVENGER RECEPTOR CLASS B TYPE-1 SR-B1"/>
    <property type="match status" value="1"/>
</dbReference>
<evidence type="ECO:0000256" key="3">
    <source>
        <dbReference type="ARBA" id="ARBA00022475"/>
    </source>
</evidence>
<organism evidence="13 14">
    <name type="scientific">Phyllotreta striolata</name>
    <name type="common">Striped flea beetle</name>
    <name type="synonym">Crioceris striolata</name>
    <dbReference type="NCBI Taxonomy" id="444603"/>
    <lineage>
        <taxon>Eukaryota</taxon>
        <taxon>Metazoa</taxon>
        <taxon>Ecdysozoa</taxon>
        <taxon>Arthropoda</taxon>
        <taxon>Hexapoda</taxon>
        <taxon>Insecta</taxon>
        <taxon>Pterygota</taxon>
        <taxon>Neoptera</taxon>
        <taxon>Endopterygota</taxon>
        <taxon>Coleoptera</taxon>
        <taxon>Polyphaga</taxon>
        <taxon>Cucujiformia</taxon>
        <taxon>Chrysomeloidea</taxon>
        <taxon>Chrysomelidae</taxon>
        <taxon>Galerucinae</taxon>
        <taxon>Alticini</taxon>
        <taxon>Phyllotreta</taxon>
    </lineage>
</organism>
<dbReference type="InterPro" id="IPR002159">
    <property type="entry name" value="CD36_fam"/>
</dbReference>
<comment type="similarity">
    <text evidence="2">Belongs to the CD36 family.</text>
</comment>
<dbReference type="GO" id="GO:0005886">
    <property type="term" value="C:plasma membrane"/>
    <property type="evidence" value="ECO:0007669"/>
    <property type="project" value="UniProtKB-SubCell"/>
</dbReference>
<keyword evidence="3" id="KW-1003">Cell membrane</keyword>
<keyword evidence="4" id="KW-0716">Sensory transduction</keyword>
<evidence type="ECO:0000256" key="10">
    <source>
        <dbReference type="ARBA" id="ARBA00023170"/>
    </source>
</evidence>
<evidence type="ECO:0008006" key="15">
    <source>
        <dbReference type="Google" id="ProtNLM"/>
    </source>
</evidence>
<comment type="subcellular location">
    <subcellularLocation>
        <location evidence="1">Cell membrane</location>
        <topology evidence="1">Multi-pass membrane protein</topology>
    </subcellularLocation>
</comment>
<dbReference type="AlphaFoldDB" id="A0A9N9TUM6"/>
<evidence type="ECO:0000256" key="4">
    <source>
        <dbReference type="ARBA" id="ARBA00022606"/>
    </source>
</evidence>
<accession>A0A9N9TUM6</accession>
<dbReference type="EMBL" id="OU900097">
    <property type="protein sequence ID" value="CAG9861579.1"/>
    <property type="molecule type" value="Genomic_DNA"/>
</dbReference>
<dbReference type="Proteomes" id="UP001153712">
    <property type="component" value="Chromosome 4"/>
</dbReference>
<dbReference type="GO" id="GO:0007608">
    <property type="term" value="P:sensory perception of smell"/>
    <property type="evidence" value="ECO:0007669"/>
    <property type="project" value="UniProtKB-KW"/>
</dbReference>
<evidence type="ECO:0000256" key="2">
    <source>
        <dbReference type="ARBA" id="ARBA00010532"/>
    </source>
</evidence>
<evidence type="ECO:0000256" key="9">
    <source>
        <dbReference type="ARBA" id="ARBA00023157"/>
    </source>
</evidence>
<evidence type="ECO:0000313" key="14">
    <source>
        <dbReference type="Proteomes" id="UP001153712"/>
    </source>
</evidence>
<keyword evidence="9" id="KW-1015">Disulfide bond</keyword>
<proteinExistence type="inferred from homology"/>
<keyword evidence="5 12" id="KW-0812">Transmembrane</keyword>
<keyword evidence="10" id="KW-0675">Receptor</keyword>
<evidence type="ECO:0000256" key="12">
    <source>
        <dbReference type="SAM" id="Phobius"/>
    </source>
</evidence>
<dbReference type="Pfam" id="PF01130">
    <property type="entry name" value="CD36"/>
    <property type="match status" value="1"/>
</dbReference>
<evidence type="ECO:0000313" key="13">
    <source>
        <dbReference type="EMBL" id="CAG9861579.1"/>
    </source>
</evidence>
<feature type="transmembrane region" description="Helical" evidence="12">
    <location>
        <begin position="27"/>
        <end position="50"/>
    </location>
</feature>
<evidence type="ECO:0000256" key="6">
    <source>
        <dbReference type="ARBA" id="ARBA00022725"/>
    </source>
</evidence>
<dbReference type="GO" id="GO:0005737">
    <property type="term" value="C:cytoplasm"/>
    <property type="evidence" value="ECO:0007669"/>
    <property type="project" value="TreeGrafter"/>
</dbReference>
<sequence>MNLVHFRHVPLLLNKVKAGKIKMKMRFPVKLAIGSFCAFLFIVIVGFVMFPRMITSKVKQMVNLAPGMEIRGMFLKVPFGLSFKVYIFNVTNPMEIQEGAIPEVKEVGPFCFLEWKEKVEVTDDEDNDIISYLSKDTFTRTDGPGCVSGQTVVTIPHPMILGIVNAVQRAKPGALSLINKAIKSIYDNPTSIFLTAKVDDILFDGVNINCGVTDFAGKAICTQLRNSGTLREVDDKILAFSLMAPKNGTVQKRIKALRGTRNYHDVGRIVEHDGQTKMSVWPTEECNKITGTDGTIFPPMLTTEEGLVSFAPDLCRSLAAFWVKKTKYDGIPVNEYSASLGDMSKNEHEKCYCYTPDTCLKKGLMDLYKCIGVPIYASMPHFYDSDESYLKGVKGLKPIKKEHEITILFEQLTGGPVSAKKRLQFSMPLEPIQKVDIFKNFTSTVLPMFWVEEGVDLNNTFTKPLKTLYTMKKVVAISKWVILLASLGGMGASAYLFFNSKNKVIITKVKDQANKVGSGISTVNGHVNRAMSDNEVNKF</sequence>
<protein>
    <recommendedName>
        <fullName evidence="15">Sensory neuron membrane protein 1</fullName>
    </recommendedName>
</protein>
<keyword evidence="11" id="KW-0325">Glycoprotein</keyword>
<keyword evidence="7 12" id="KW-1133">Transmembrane helix</keyword>
<dbReference type="GO" id="GO:0005044">
    <property type="term" value="F:scavenger receptor activity"/>
    <property type="evidence" value="ECO:0007669"/>
    <property type="project" value="TreeGrafter"/>
</dbReference>
<keyword evidence="8 12" id="KW-0472">Membrane</keyword>
<gene>
    <name evidence="13" type="ORF">PHYEVI_LOCUS7914</name>
</gene>
<keyword evidence="14" id="KW-1185">Reference proteome</keyword>
<evidence type="ECO:0000256" key="5">
    <source>
        <dbReference type="ARBA" id="ARBA00022692"/>
    </source>
</evidence>
<evidence type="ECO:0000256" key="11">
    <source>
        <dbReference type="ARBA" id="ARBA00023180"/>
    </source>
</evidence>
<dbReference type="PANTHER" id="PTHR11923:SF69">
    <property type="entry name" value="SENSORY NEURON MEMBRANE PROTEIN 1"/>
    <property type="match status" value="1"/>
</dbReference>
<name>A0A9N9TUM6_PHYSR</name>